<dbReference type="GO" id="GO:0004672">
    <property type="term" value="F:protein kinase activity"/>
    <property type="evidence" value="ECO:0007669"/>
    <property type="project" value="InterPro"/>
</dbReference>
<evidence type="ECO:0000313" key="3">
    <source>
        <dbReference type="EMBL" id="ELP90118.1"/>
    </source>
</evidence>
<organism evidence="3 4">
    <name type="scientific">Entamoeba invadens IP1</name>
    <dbReference type="NCBI Taxonomy" id="370355"/>
    <lineage>
        <taxon>Eukaryota</taxon>
        <taxon>Amoebozoa</taxon>
        <taxon>Evosea</taxon>
        <taxon>Archamoebae</taxon>
        <taxon>Mastigamoebida</taxon>
        <taxon>Entamoebidae</taxon>
        <taxon>Entamoeba</taxon>
    </lineage>
</organism>
<dbReference type="PANTHER" id="PTHR45756">
    <property type="entry name" value="PALMITOYLTRANSFERASE"/>
    <property type="match status" value="1"/>
</dbReference>
<keyword evidence="1" id="KW-0472">Membrane</keyword>
<evidence type="ECO:0000256" key="1">
    <source>
        <dbReference type="SAM" id="Phobius"/>
    </source>
</evidence>
<dbReference type="GeneID" id="14889026"/>
<dbReference type="InterPro" id="IPR006212">
    <property type="entry name" value="Furin_repeat"/>
</dbReference>
<dbReference type="Gene3D" id="1.10.510.10">
    <property type="entry name" value="Transferase(Phosphotransferase) domain 1"/>
    <property type="match status" value="1"/>
</dbReference>
<dbReference type="Pfam" id="PF00069">
    <property type="entry name" value="Pkinase"/>
    <property type="match status" value="1"/>
</dbReference>
<dbReference type="EMBL" id="KB206537">
    <property type="protein sequence ID" value="ELP90118.1"/>
    <property type="molecule type" value="Genomic_DNA"/>
</dbReference>
<dbReference type="Gene3D" id="3.30.200.20">
    <property type="entry name" value="Phosphorylase Kinase, domain 1"/>
    <property type="match status" value="1"/>
</dbReference>
<dbReference type="GO" id="GO:0005524">
    <property type="term" value="F:ATP binding"/>
    <property type="evidence" value="ECO:0007669"/>
    <property type="project" value="InterPro"/>
</dbReference>
<dbReference type="SMART" id="SM00261">
    <property type="entry name" value="FU"/>
    <property type="match status" value="4"/>
</dbReference>
<dbReference type="Gene3D" id="2.10.220.10">
    <property type="entry name" value="Hormone Receptor, Insulin-like Growth Factor Receptor 1, Chain A, domain 2"/>
    <property type="match status" value="1"/>
</dbReference>
<protein>
    <submittedName>
        <fullName evidence="3">Serine-threonine protein kinase, putative</fullName>
    </submittedName>
</protein>
<dbReference type="Proteomes" id="UP000014680">
    <property type="component" value="Unassembled WGS sequence"/>
</dbReference>
<dbReference type="InterPro" id="IPR009030">
    <property type="entry name" value="Growth_fac_rcpt_cys_sf"/>
</dbReference>
<dbReference type="SUPFAM" id="SSF56112">
    <property type="entry name" value="Protein kinase-like (PK-like)"/>
    <property type="match status" value="1"/>
</dbReference>
<sequence>MSLLMILLFGCAYADEYCVRTTTAEICPNTTNIANCISYLSTGDCNICSVGYFASYDACELCPDDCSACGFNGTCTSCKQDFVLQDGGCVYAENCELIVDSKCVLCSNNTILNDSQCIASASECVLSSPKGCDVLPLDTSSYENVNVNCPANELFLENQRCEATPTCSLISNNYCDTCPINSTSNKYACFSIPHCSQYSQGRCVLCDDGYVTTDQNTNCEIRQEECIKVQHGSCVLCSEKYFVNERSLCSQCPVGCSTCLSAESCGSCEETYTKMGENCVKTGCLMYDSNNICVDCRRGYFLKNGDCEECSYGCKSCETNSTFCDECKTGYYLTQQKECVLSNTITGCAGNYSMSGCLVCATGYYLDNWLCSKCSINCDSCYNTTYCTQCDATSYLVNGTCVLSKAMTGCMTKSGLGCQKCFTGYKLSSNGTCKRVVNTSLMIAISLVVFVVVIGVVLLEAVKCRNVINTSKNKILDINTSPMSSNSEKYTKIEELLFDHNKIDFDDIKGLPVKWETTRLITVANPTKQIFVLYFLQHEDSKKNFMFRTEPESTFLRPNRECEFKIFIQPLCTCKVNETIDVVLVPQTTKSPHIVKLPIEFSTQFFADNLDSNEIETTETVIDHEYATTYKGVYRGVNVVIKKFKNISGYESAKQFRCEATTACWFTSQYLVNCIGAVTSNQVFETVNQYYTNGNLKQFITSKAEMSDTSRRSVSKCCLEGILYLHKNKVFHGNLKPENVLIEIDDDGLANARLCDYNSKMTTEYILSHLDDKNVELIYLAPELLHHEKYDLPSDIYSLAMIIYTSLNWALIVPSKNFNTNWEVVEFMEQNHKLPQEKIPDENFNVLVEMWNGVPKERPSAERLQNKFSF</sequence>
<name>A0A0A1U6S3_ENTIV</name>
<dbReference type="AlphaFoldDB" id="A0A0A1U6S3"/>
<dbReference type="InterPro" id="IPR011009">
    <property type="entry name" value="Kinase-like_dom_sf"/>
</dbReference>
<dbReference type="RefSeq" id="XP_004256889.1">
    <property type="nucleotide sequence ID" value="XM_004256841.1"/>
</dbReference>
<keyword evidence="1" id="KW-1133">Transmembrane helix</keyword>
<keyword evidence="3" id="KW-0808">Transferase</keyword>
<keyword evidence="1" id="KW-0812">Transmembrane</keyword>
<keyword evidence="4" id="KW-1185">Reference proteome</keyword>
<reference evidence="3 4" key="1">
    <citation type="submission" date="2012-10" db="EMBL/GenBank/DDBJ databases">
        <authorList>
            <person name="Zafar N."/>
            <person name="Inman J."/>
            <person name="Hall N."/>
            <person name="Lorenzi H."/>
            <person name="Caler E."/>
        </authorList>
    </citation>
    <scope>NUCLEOTIDE SEQUENCE [LARGE SCALE GENOMIC DNA]</scope>
    <source>
        <strain evidence="3 4">IP1</strain>
    </source>
</reference>
<keyword evidence="3" id="KW-0418">Kinase</keyword>
<dbReference type="SUPFAM" id="SSF57184">
    <property type="entry name" value="Growth factor receptor domain"/>
    <property type="match status" value="1"/>
</dbReference>
<dbReference type="PANTHER" id="PTHR45756:SF1">
    <property type="entry name" value="PROTEIN KINASE DOMAIN CONTAINING PROTEIN"/>
    <property type="match status" value="1"/>
</dbReference>
<gene>
    <name evidence="3" type="ORF">EIN_405320</name>
</gene>
<proteinExistence type="predicted"/>
<evidence type="ECO:0000313" key="4">
    <source>
        <dbReference type="Proteomes" id="UP000014680"/>
    </source>
</evidence>
<dbReference type="InterPro" id="IPR053215">
    <property type="entry name" value="TKL_Ser/Thr_kinase"/>
</dbReference>
<dbReference type="KEGG" id="eiv:EIN_405320"/>
<dbReference type="InterPro" id="IPR000719">
    <property type="entry name" value="Prot_kinase_dom"/>
</dbReference>
<dbReference type="PROSITE" id="PS50011">
    <property type="entry name" value="PROTEIN_KINASE_DOM"/>
    <property type="match status" value="1"/>
</dbReference>
<evidence type="ECO:0000259" key="2">
    <source>
        <dbReference type="PROSITE" id="PS50011"/>
    </source>
</evidence>
<dbReference type="OrthoDB" id="10257656at2759"/>
<feature type="domain" description="Protein kinase" evidence="2">
    <location>
        <begin position="615"/>
        <end position="870"/>
    </location>
</feature>
<dbReference type="VEuPathDB" id="AmoebaDB:EIN_405320"/>
<feature type="transmembrane region" description="Helical" evidence="1">
    <location>
        <begin position="441"/>
        <end position="462"/>
    </location>
</feature>
<accession>A0A0A1U6S3</accession>